<dbReference type="PANTHER" id="PTHR15541">
    <property type="entry name" value="GRANULYSIN RELATED"/>
    <property type="match status" value="1"/>
</dbReference>
<keyword evidence="4" id="KW-1185">Reference proteome</keyword>
<evidence type="ECO:0000259" key="3">
    <source>
        <dbReference type="PROSITE" id="PS50015"/>
    </source>
</evidence>
<dbReference type="InterPro" id="IPR008139">
    <property type="entry name" value="SaposinB_dom"/>
</dbReference>
<dbReference type="SUPFAM" id="SSF47862">
    <property type="entry name" value="Saposin"/>
    <property type="match status" value="1"/>
</dbReference>
<keyword evidence="1" id="KW-1015">Disulfide bond</keyword>
<keyword evidence="2" id="KW-0732">Signal</keyword>
<evidence type="ECO:0000313" key="4">
    <source>
        <dbReference type="Proteomes" id="UP001652583"/>
    </source>
</evidence>
<evidence type="ECO:0000256" key="1">
    <source>
        <dbReference type="ARBA" id="ARBA00023157"/>
    </source>
</evidence>
<dbReference type="Proteomes" id="UP001652583">
    <property type="component" value="Chromosome A3"/>
</dbReference>
<dbReference type="InterPro" id="IPR038847">
    <property type="entry name" value="Granulysin-like"/>
</dbReference>
<evidence type="ECO:0000313" key="5">
    <source>
        <dbReference type="RefSeq" id="XP_053057348.1"/>
    </source>
</evidence>
<evidence type="ECO:0000256" key="2">
    <source>
        <dbReference type="SAM" id="SignalP"/>
    </source>
</evidence>
<proteinExistence type="predicted"/>
<feature type="signal peptide" evidence="2">
    <location>
        <begin position="1"/>
        <end position="22"/>
    </location>
</feature>
<dbReference type="InterPro" id="IPR011001">
    <property type="entry name" value="Saposin-like"/>
</dbReference>
<feature type="chain" id="PRO_5045428929" evidence="2">
    <location>
        <begin position="23"/>
        <end position="137"/>
    </location>
</feature>
<dbReference type="RefSeq" id="XP_053057348.1">
    <property type="nucleotide sequence ID" value="XM_053201373.1"/>
</dbReference>
<dbReference type="Pfam" id="PF03489">
    <property type="entry name" value="SapB_2"/>
    <property type="match status" value="1"/>
</dbReference>
<dbReference type="InterPro" id="IPR008138">
    <property type="entry name" value="SapB_2"/>
</dbReference>
<dbReference type="GeneID" id="128311370"/>
<reference evidence="5" key="1">
    <citation type="submission" date="2025-08" db="UniProtKB">
        <authorList>
            <consortium name="RefSeq"/>
        </authorList>
    </citation>
    <scope>IDENTIFICATION</scope>
    <source>
        <tissue evidence="5">Blood</tissue>
    </source>
</reference>
<sequence length="137" mass="15415">MTSWALLLLASVLLATPGLTFCGLTPEDRDLDMADRCQDEPFFQMLAQETPQNLTLNPCDTCRMILSWLKNCVGLQRIQMTIEKAAQLVCSRFPLVENICKETINKYVNDIVQSILNAPPHQDICVTLRLCKCQVGL</sequence>
<dbReference type="PANTHER" id="PTHR15541:SF2">
    <property type="entry name" value="GRANULYSIN"/>
    <property type="match status" value="1"/>
</dbReference>
<dbReference type="Gene3D" id="1.10.225.10">
    <property type="entry name" value="Saposin-like"/>
    <property type="match status" value="1"/>
</dbReference>
<organism evidence="4 5">
    <name type="scientific">Acinonyx jubatus</name>
    <name type="common">Cheetah</name>
    <dbReference type="NCBI Taxonomy" id="32536"/>
    <lineage>
        <taxon>Eukaryota</taxon>
        <taxon>Metazoa</taxon>
        <taxon>Chordata</taxon>
        <taxon>Craniata</taxon>
        <taxon>Vertebrata</taxon>
        <taxon>Euteleostomi</taxon>
        <taxon>Mammalia</taxon>
        <taxon>Eutheria</taxon>
        <taxon>Laurasiatheria</taxon>
        <taxon>Carnivora</taxon>
        <taxon>Feliformia</taxon>
        <taxon>Felidae</taxon>
        <taxon>Felinae</taxon>
        <taxon>Acinonyx</taxon>
    </lineage>
</organism>
<feature type="domain" description="Saposin B-type" evidence="3">
    <location>
        <begin position="55"/>
        <end position="135"/>
    </location>
</feature>
<dbReference type="SMART" id="SM00741">
    <property type="entry name" value="SapB"/>
    <property type="match status" value="1"/>
</dbReference>
<accession>A0ABM3ND33</accession>
<gene>
    <name evidence="5" type="primary">LOC128311370</name>
</gene>
<protein>
    <submittedName>
        <fullName evidence="5">Antimicrobial peptide NK-lysin-like</fullName>
    </submittedName>
</protein>
<name>A0ABM3ND33_ACIJB</name>
<dbReference type="PROSITE" id="PS50015">
    <property type="entry name" value="SAP_B"/>
    <property type="match status" value="1"/>
</dbReference>